<dbReference type="CDD" id="cd04301">
    <property type="entry name" value="NAT_SF"/>
    <property type="match status" value="1"/>
</dbReference>
<dbReference type="RefSeq" id="WP_123663980.1">
    <property type="nucleotide sequence ID" value="NZ_RJKE01000001.1"/>
</dbReference>
<evidence type="ECO:0000256" key="1">
    <source>
        <dbReference type="ARBA" id="ARBA00022679"/>
    </source>
</evidence>
<evidence type="ECO:0000256" key="2">
    <source>
        <dbReference type="ARBA" id="ARBA00023315"/>
    </source>
</evidence>
<dbReference type="Pfam" id="PF00583">
    <property type="entry name" value="Acetyltransf_1"/>
    <property type="match status" value="1"/>
</dbReference>
<dbReference type="InterPro" id="IPR050832">
    <property type="entry name" value="Bact_Acetyltransf"/>
</dbReference>
<organism evidence="4 5">
    <name type="scientific">Actinocorallia herbida</name>
    <dbReference type="NCBI Taxonomy" id="58109"/>
    <lineage>
        <taxon>Bacteria</taxon>
        <taxon>Bacillati</taxon>
        <taxon>Actinomycetota</taxon>
        <taxon>Actinomycetes</taxon>
        <taxon>Streptosporangiales</taxon>
        <taxon>Thermomonosporaceae</taxon>
        <taxon>Actinocorallia</taxon>
    </lineage>
</organism>
<feature type="domain" description="N-acetyltransferase" evidence="3">
    <location>
        <begin position="11"/>
        <end position="167"/>
    </location>
</feature>
<dbReference type="SUPFAM" id="SSF55729">
    <property type="entry name" value="Acyl-CoA N-acyltransferases (Nat)"/>
    <property type="match status" value="1"/>
</dbReference>
<sequence length="170" mass="18661">MTELPTARRTTTVRRVAWDHPDAVALRAEMAEELNARYADRIAIGNAAVEDALHVDPAEMEFVGVAYGAGDRPVGHTALRWRGRDLELKRVYVAPGDRGKGVSTALMVWSEETAGAAGAVRVILQTGDRQPDAVRLYERMGYLRIPDFPPYDAVPELCSTCMAKPVRRAG</sequence>
<accession>A0A3N1CSR5</accession>
<name>A0A3N1CSR5_9ACTN</name>
<evidence type="ECO:0000259" key="3">
    <source>
        <dbReference type="PROSITE" id="PS51186"/>
    </source>
</evidence>
<dbReference type="PROSITE" id="PS51186">
    <property type="entry name" value="GNAT"/>
    <property type="match status" value="1"/>
</dbReference>
<dbReference type="EMBL" id="RJKE01000001">
    <property type="protein sequence ID" value="ROO84347.1"/>
    <property type="molecule type" value="Genomic_DNA"/>
</dbReference>
<dbReference type="OrthoDB" id="9803233at2"/>
<keyword evidence="5" id="KW-1185">Reference proteome</keyword>
<gene>
    <name evidence="4" type="ORF">EDD29_1869</name>
</gene>
<dbReference type="Gene3D" id="3.40.630.30">
    <property type="match status" value="1"/>
</dbReference>
<protein>
    <submittedName>
        <fullName evidence="4">Acetyltransferase (GNAT) family protein</fullName>
    </submittedName>
</protein>
<dbReference type="GO" id="GO:0016747">
    <property type="term" value="F:acyltransferase activity, transferring groups other than amino-acyl groups"/>
    <property type="evidence" value="ECO:0007669"/>
    <property type="project" value="InterPro"/>
</dbReference>
<evidence type="ECO:0000313" key="4">
    <source>
        <dbReference type="EMBL" id="ROO84347.1"/>
    </source>
</evidence>
<dbReference type="InterPro" id="IPR000182">
    <property type="entry name" value="GNAT_dom"/>
</dbReference>
<dbReference type="AlphaFoldDB" id="A0A3N1CSR5"/>
<proteinExistence type="predicted"/>
<dbReference type="InterPro" id="IPR016181">
    <property type="entry name" value="Acyl_CoA_acyltransferase"/>
</dbReference>
<dbReference type="PANTHER" id="PTHR43877:SF2">
    <property type="entry name" value="AMINOALKYLPHOSPHONATE N-ACETYLTRANSFERASE-RELATED"/>
    <property type="match status" value="1"/>
</dbReference>
<dbReference type="PANTHER" id="PTHR43877">
    <property type="entry name" value="AMINOALKYLPHOSPHONATE N-ACETYLTRANSFERASE-RELATED-RELATED"/>
    <property type="match status" value="1"/>
</dbReference>
<keyword evidence="1 4" id="KW-0808">Transferase</keyword>
<comment type="caution">
    <text evidence="4">The sequence shown here is derived from an EMBL/GenBank/DDBJ whole genome shotgun (WGS) entry which is preliminary data.</text>
</comment>
<reference evidence="4 5" key="1">
    <citation type="submission" date="2018-11" db="EMBL/GenBank/DDBJ databases">
        <title>Sequencing the genomes of 1000 actinobacteria strains.</title>
        <authorList>
            <person name="Klenk H.-P."/>
        </authorList>
    </citation>
    <scope>NUCLEOTIDE SEQUENCE [LARGE SCALE GENOMIC DNA]</scope>
    <source>
        <strain evidence="4 5">DSM 44254</strain>
    </source>
</reference>
<keyword evidence="2" id="KW-0012">Acyltransferase</keyword>
<evidence type="ECO:0000313" key="5">
    <source>
        <dbReference type="Proteomes" id="UP000272400"/>
    </source>
</evidence>
<dbReference type="Proteomes" id="UP000272400">
    <property type="component" value="Unassembled WGS sequence"/>
</dbReference>